<keyword evidence="8" id="KW-1185">Reference proteome</keyword>
<keyword evidence="5" id="KW-0812">Transmembrane</keyword>
<sequence>MKPKLCKPYIAAENIAGILTWLAVSGSSVFLLIEHHTIPAIQLFGIIALYVFYLLVWIVFTTEENLVKNKRMSGFGLALLFVTVIAIYFLVPFTYNSILMGLICGILPFFVSFKVGLIVVALWSTPLYLIYTYYWQFNNVVISAILFWSFNLFSFIMINALKKEKQAKEQAERASRELISTQTLLKQAVEQGERLRIARNIHDLLGHHLTALSIHLQVASRKTSGSVKDNIDQCHQLSKLLLSDVRDAVSDIREKSKVDLETTIDMIKSHLPSLDIQASVDNNVVLDNIEIADCLIKCIQESITNTLKHAKATKMQVTLSQDNDSVKMQISNDGYLPKTITLGNGLRGMQERVLNLNGEINFDVNTQHFLTTLTVPVK</sequence>
<reference evidence="8" key="1">
    <citation type="journal article" date="2019" name="Int. J. Syst. Evol. Microbiol.">
        <title>The Global Catalogue of Microorganisms (GCM) 10K type strain sequencing project: providing services to taxonomists for standard genome sequencing and annotation.</title>
        <authorList>
            <consortium name="The Broad Institute Genomics Platform"/>
            <consortium name="The Broad Institute Genome Sequencing Center for Infectious Disease"/>
            <person name="Wu L."/>
            <person name="Ma J."/>
        </authorList>
    </citation>
    <scope>NUCLEOTIDE SEQUENCE [LARGE SCALE GENOMIC DNA]</scope>
    <source>
        <strain evidence="8">KCTC 52473</strain>
    </source>
</reference>
<dbReference type="CDD" id="cd16917">
    <property type="entry name" value="HATPase_UhpB-NarQ-NarX-like"/>
    <property type="match status" value="1"/>
</dbReference>
<protein>
    <submittedName>
        <fullName evidence="7">Sensor histidine kinase</fullName>
    </submittedName>
</protein>
<evidence type="ECO:0000313" key="8">
    <source>
        <dbReference type="Proteomes" id="UP001595478"/>
    </source>
</evidence>
<gene>
    <name evidence="7" type="ORF">ACFOHL_06650</name>
</gene>
<dbReference type="InterPro" id="IPR050482">
    <property type="entry name" value="Sensor_HK_TwoCompSys"/>
</dbReference>
<dbReference type="Gene3D" id="1.20.5.1930">
    <property type="match status" value="1"/>
</dbReference>
<evidence type="ECO:0000256" key="5">
    <source>
        <dbReference type="SAM" id="Phobius"/>
    </source>
</evidence>
<comment type="caution">
    <text evidence="7">The sequence shown here is derived from an EMBL/GenBank/DDBJ whole genome shotgun (WGS) entry which is preliminary data.</text>
</comment>
<keyword evidence="1" id="KW-0808">Transferase</keyword>
<organism evidence="7 8">
    <name type="scientific">Agaribacter flavus</name>
    <dbReference type="NCBI Taxonomy" id="1902781"/>
    <lineage>
        <taxon>Bacteria</taxon>
        <taxon>Pseudomonadati</taxon>
        <taxon>Pseudomonadota</taxon>
        <taxon>Gammaproteobacteria</taxon>
        <taxon>Alteromonadales</taxon>
        <taxon>Alteromonadaceae</taxon>
        <taxon>Agaribacter</taxon>
    </lineage>
</organism>
<feature type="transmembrane region" description="Helical" evidence="5">
    <location>
        <begin position="72"/>
        <end position="91"/>
    </location>
</feature>
<evidence type="ECO:0000259" key="6">
    <source>
        <dbReference type="Pfam" id="PF07730"/>
    </source>
</evidence>
<dbReference type="EMBL" id="JBHRSW010000008">
    <property type="protein sequence ID" value="MFC3121295.1"/>
    <property type="molecule type" value="Genomic_DNA"/>
</dbReference>
<dbReference type="InterPro" id="IPR036890">
    <property type="entry name" value="HATPase_C_sf"/>
</dbReference>
<feature type="coiled-coil region" evidence="4">
    <location>
        <begin position="157"/>
        <end position="191"/>
    </location>
</feature>
<evidence type="ECO:0000313" key="7">
    <source>
        <dbReference type="EMBL" id="MFC3121295.1"/>
    </source>
</evidence>
<feature type="transmembrane region" description="Helical" evidence="5">
    <location>
        <begin position="135"/>
        <end position="158"/>
    </location>
</feature>
<dbReference type="PANTHER" id="PTHR24421:SF59">
    <property type="entry name" value="OXYGEN SENSOR HISTIDINE KINASE NREB"/>
    <property type="match status" value="1"/>
</dbReference>
<keyword evidence="4" id="KW-0175">Coiled coil</keyword>
<accession>A0ABV7FQ78</accession>
<dbReference type="Pfam" id="PF07730">
    <property type="entry name" value="HisKA_3"/>
    <property type="match status" value="1"/>
</dbReference>
<feature type="transmembrane region" description="Helical" evidence="5">
    <location>
        <begin position="15"/>
        <end position="33"/>
    </location>
</feature>
<dbReference type="Proteomes" id="UP001595478">
    <property type="component" value="Unassembled WGS sequence"/>
</dbReference>
<dbReference type="Gene3D" id="3.30.565.10">
    <property type="entry name" value="Histidine kinase-like ATPase, C-terminal domain"/>
    <property type="match status" value="1"/>
</dbReference>
<dbReference type="PANTHER" id="PTHR24421">
    <property type="entry name" value="NITRATE/NITRITE SENSOR PROTEIN NARX-RELATED"/>
    <property type="match status" value="1"/>
</dbReference>
<keyword evidence="2 7" id="KW-0418">Kinase</keyword>
<dbReference type="InterPro" id="IPR011712">
    <property type="entry name" value="Sig_transdc_His_kin_sub3_dim/P"/>
</dbReference>
<evidence type="ECO:0000256" key="3">
    <source>
        <dbReference type="ARBA" id="ARBA00023012"/>
    </source>
</evidence>
<name>A0ABV7FQ78_9ALTE</name>
<keyword evidence="3" id="KW-0902">Two-component regulatory system</keyword>
<keyword evidence="5" id="KW-0472">Membrane</keyword>
<feature type="transmembrane region" description="Helical" evidence="5">
    <location>
        <begin position="98"/>
        <end position="123"/>
    </location>
</feature>
<dbReference type="RefSeq" id="WP_376919433.1">
    <property type="nucleotide sequence ID" value="NZ_JBHRSW010000008.1"/>
</dbReference>
<keyword evidence="5" id="KW-1133">Transmembrane helix</keyword>
<feature type="transmembrane region" description="Helical" evidence="5">
    <location>
        <begin position="40"/>
        <end position="60"/>
    </location>
</feature>
<evidence type="ECO:0000256" key="1">
    <source>
        <dbReference type="ARBA" id="ARBA00022679"/>
    </source>
</evidence>
<proteinExistence type="predicted"/>
<evidence type="ECO:0000256" key="4">
    <source>
        <dbReference type="SAM" id="Coils"/>
    </source>
</evidence>
<dbReference type="SUPFAM" id="SSF55874">
    <property type="entry name" value="ATPase domain of HSP90 chaperone/DNA topoisomerase II/histidine kinase"/>
    <property type="match status" value="1"/>
</dbReference>
<dbReference type="GO" id="GO:0016301">
    <property type="term" value="F:kinase activity"/>
    <property type="evidence" value="ECO:0007669"/>
    <property type="project" value="UniProtKB-KW"/>
</dbReference>
<evidence type="ECO:0000256" key="2">
    <source>
        <dbReference type="ARBA" id="ARBA00022777"/>
    </source>
</evidence>
<feature type="domain" description="Signal transduction histidine kinase subgroup 3 dimerisation and phosphoacceptor" evidence="6">
    <location>
        <begin position="193"/>
        <end position="255"/>
    </location>
</feature>